<protein>
    <submittedName>
        <fullName evidence="7">FAD-dependent oxidoreductase</fullName>
    </submittedName>
</protein>
<keyword evidence="4" id="KW-0408">Iron</keyword>
<evidence type="ECO:0000256" key="5">
    <source>
        <dbReference type="ARBA" id="ARBA00023014"/>
    </source>
</evidence>
<dbReference type="Pfam" id="PF12838">
    <property type="entry name" value="Fer4_7"/>
    <property type="match status" value="1"/>
</dbReference>
<dbReference type="Gene3D" id="3.50.50.60">
    <property type="entry name" value="FAD/NAD(P)-binding domain"/>
    <property type="match status" value="2"/>
</dbReference>
<dbReference type="GO" id="GO:0009055">
    <property type="term" value="F:electron transfer activity"/>
    <property type="evidence" value="ECO:0007669"/>
    <property type="project" value="TreeGrafter"/>
</dbReference>
<feature type="domain" description="4Fe-4S ferredoxin-type" evidence="6">
    <location>
        <begin position="709"/>
        <end position="738"/>
    </location>
</feature>
<comment type="caution">
    <text evidence="7">The sequence shown here is derived from an EMBL/GenBank/DDBJ whole genome shotgun (WGS) entry which is preliminary data.</text>
</comment>
<dbReference type="PROSITE" id="PS00198">
    <property type="entry name" value="4FE4S_FER_1"/>
    <property type="match status" value="1"/>
</dbReference>
<accession>A0AAE3DTT0</accession>
<keyword evidence="1" id="KW-0285">Flavoprotein</keyword>
<dbReference type="InterPro" id="IPR037099">
    <property type="entry name" value="Fum_R/Succ_DH_flav-like_C_sf"/>
</dbReference>
<evidence type="ECO:0000259" key="6">
    <source>
        <dbReference type="PROSITE" id="PS51379"/>
    </source>
</evidence>
<keyword evidence="2" id="KW-0479">Metal-binding</keyword>
<keyword evidence="5" id="KW-0411">Iron-sulfur</keyword>
<dbReference type="Pfam" id="PF02910">
    <property type="entry name" value="Succ_DH_flav_C"/>
    <property type="match status" value="1"/>
</dbReference>
<dbReference type="PANTHER" id="PTHR11632">
    <property type="entry name" value="SUCCINATE DEHYDROGENASE 2 FLAVOPROTEIN SUBUNIT"/>
    <property type="match status" value="1"/>
</dbReference>
<dbReference type="InterPro" id="IPR015939">
    <property type="entry name" value="Fum_Rdtase/Succ_DH_flav-like_C"/>
</dbReference>
<dbReference type="InterPro" id="IPR003953">
    <property type="entry name" value="FAD-dep_OxRdtase_2_FAD-bd"/>
</dbReference>
<dbReference type="Gene3D" id="3.30.70.20">
    <property type="match status" value="1"/>
</dbReference>
<dbReference type="Pfam" id="PF00890">
    <property type="entry name" value="FAD_binding_2"/>
    <property type="match status" value="1"/>
</dbReference>
<sequence length="787" mass="88172">MKHREYSWPYGNEVGQEEIIRSDVLVLGGGLSGCFAAIAAARKGLSVVVVEKGAAEKSGAAGTGFDHWESACTNPCSEVTPEEIANAYVREQDWYSNGIAHYIECREGYDRLLDLESFGGKIRDTEGEFEGAEFRDEKTGLMFAYDYKNKFTLRVWGTTFKPALVKEMKRLGIRVCDRTEATALLLDKTGKKGIGAMGMNTRTGKFMICQAKTTVLAMSRPARVWLFDPDLTGLCEFRPMQSIGSGHAMGWRAGMEFTMMEKTVRAEFSAAGRSFPPYGAGNNHNTWYAATMVDARGVEIPYVDRDGKELKTVSERYYPAEGQKFFLKGGVIDNPKYEYRGPETLDFGELMKRGYELPFYADLSRMPDNERRVIWGMMVGQEAKTNVPIYKNYNDRGFDPAKHMLQSYGTGWQSANFLDQERQFFGAPGGILHNWDLMTNIENVYAAGDQLYASDCAGFACATGYYAGRKAAKAALTTDWTAYDPEDVKKEQQRLYAPLSVDPDEGMTWKELNMAIAKAMQNYCGGVKCDALLMEGLDLLTTFEKEMVPKLSCQNPHELMRAHEVLDILTVAKMVLYASLARKSSSAPLCFTRSDYPEMDPEKDRHHIAIHQENGEVKVRNVPLNFFGELKTEYEKRNQDYIEELKSRNEVLEKDAEKVLENGLRKLSAKGWEGAGYEKAKALTEDTTAPAEGTAPTAFELEETPCSVRPIVYHPDKCIGCNRCASVCQCDVLYPSPEKGKHPVVMYPGECYYCGACVMVCPKDAIELVHPLMNRAKFVPTRKPEEA</sequence>
<dbReference type="Proteomes" id="UP001197875">
    <property type="component" value="Unassembled WGS sequence"/>
</dbReference>
<dbReference type="SUPFAM" id="SSF46977">
    <property type="entry name" value="Succinate dehydrogenase/fumarate reductase flavoprotein C-terminal domain"/>
    <property type="match status" value="1"/>
</dbReference>
<dbReference type="InterPro" id="IPR017900">
    <property type="entry name" value="4Fe4S_Fe_S_CS"/>
</dbReference>
<dbReference type="GO" id="GO:0000104">
    <property type="term" value="F:succinate dehydrogenase activity"/>
    <property type="evidence" value="ECO:0007669"/>
    <property type="project" value="TreeGrafter"/>
</dbReference>
<keyword evidence="8" id="KW-1185">Reference proteome</keyword>
<reference evidence="7 8" key="1">
    <citation type="submission" date="2021-10" db="EMBL/GenBank/DDBJ databases">
        <title>Anaerobic single-cell dispensing facilitates the cultivation of human gut bacteria.</title>
        <authorList>
            <person name="Afrizal A."/>
        </authorList>
    </citation>
    <scope>NUCLEOTIDE SEQUENCE [LARGE SCALE GENOMIC DNA]</scope>
    <source>
        <strain evidence="7 8">CLA-AA-H277</strain>
    </source>
</reference>
<dbReference type="PRINTS" id="PR00368">
    <property type="entry name" value="FADPNR"/>
</dbReference>
<name>A0AAE3DTT0_9FIRM</name>
<proteinExistence type="predicted"/>
<dbReference type="RefSeq" id="WP_227615471.1">
    <property type="nucleotide sequence ID" value="NZ_JAJEPR010000018.1"/>
</dbReference>
<dbReference type="PROSITE" id="PS51257">
    <property type="entry name" value="PROKAR_LIPOPROTEIN"/>
    <property type="match status" value="1"/>
</dbReference>
<dbReference type="GO" id="GO:0051536">
    <property type="term" value="F:iron-sulfur cluster binding"/>
    <property type="evidence" value="ECO:0007669"/>
    <property type="project" value="UniProtKB-KW"/>
</dbReference>
<dbReference type="InterPro" id="IPR036188">
    <property type="entry name" value="FAD/NAD-bd_sf"/>
</dbReference>
<gene>
    <name evidence="7" type="ORF">LKD71_11215</name>
</gene>
<dbReference type="GO" id="GO:0050660">
    <property type="term" value="F:flavin adenine dinucleotide binding"/>
    <property type="evidence" value="ECO:0007669"/>
    <property type="project" value="TreeGrafter"/>
</dbReference>
<evidence type="ECO:0000256" key="3">
    <source>
        <dbReference type="ARBA" id="ARBA00023002"/>
    </source>
</evidence>
<evidence type="ECO:0000313" key="7">
    <source>
        <dbReference type="EMBL" id="MCC2190369.1"/>
    </source>
</evidence>
<dbReference type="GO" id="GO:0005886">
    <property type="term" value="C:plasma membrane"/>
    <property type="evidence" value="ECO:0007669"/>
    <property type="project" value="TreeGrafter"/>
</dbReference>
<feature type="domain" description="4Fe-4S ferredoxin-type" evidence="6">
    <location>
        <begin position="741"/>
        <end position="771"/>
    </location>
</feature>
<dbReference type="InterPro" id="IPR017896">
    <property type="entry name" value="4Fe4S_Fe-S-bd"/>
</dbReference>
<dbReference type="SUPFAM" id="SSF54862">
    <property type="entry name" value="4Fe-4S ferredoxins"/>
    <property type="match status" value="1"/>
</dbReference>
<dbReference type="InterPro" id="IPR030664">
    <property type="entry name" value="SdhA/FrdA/AprA"/>
</dbReference>
<evidence type="ECO:0000256" key="2">
    <source>
        <dbReference type="ARBA" id="ARBA00022723"/>
    </source>
</evidence>
<evidence type="ECO:0000256" key="4">
    <source>
        <dbReference type="ARBA" id="ARBA00023004"/>
    </source>
</evidence>
<keyword evidence="3" id="KW-0560">Oxidoreductase</keyword>
<dbReference type="PROSITE" id="PS51379">
    <property type="entry name" value="4FE4S_FER_2"/>
    <property type="match status" value="2"/>
</dbReference>
<dbReference type="AlphaFoldDB" id="A0AAE3DTT0"/>
<evidence type="ECO:0000313" key="8">
    <source>
        <dbReference type="Proteomes" id="UP001197875"/>
    </source>
</evidence>
<dbReference type="SUPFAM" id="SSF51905">
    <property type="entry name" value="FAD/NAD(P)-binding domain"/>
    <property type="match status" value="1"/>
</dbReference>
<dbReference type="PANTHER" id="PTHR11632:SF73">
    <property type="entry name" value="BLR3196 PROTEIN"/>
    <property type="match status" value="1"/>
</dbReference>
<dbReference type="GO" id="GO:0009061">
    <property type="term" value="P:anaerobic respiration"/>
    <property type="evidence" value="ECO:0007669"/>
    <property type="project" value="TreeGrafter"/>
</dbReference>
<organism evidence="7 8">
    <name type="scientific">Fusicatenibacter faecihominis</name>
    <dbReference type="NCBI Taxonomy" id="2881276"/>
    <lineage>
        <taxon>Bacteria</taxon>
        <taxon>Bacillati</taxon>
        <taxon>Bacillota</taxon>
        <taxon>Clostridia</taxon>
        <taxon>Lachnospirales</taxon>
        <taxon>Lachnospiraceae</taxon>
        <taxon>Fusicatenibacter</taxon>
    </lineage>
</organism>
<dbReference type="EMBL" id="JAJEPR010000018">
    <property type="protein sequence ID" value="MCC2190369.1"/>
    <property type="molecule type" value="Genomic_DNA"/>
</dbReference>
<evidence type="ECO:0000256" key="1">
    <source>
        <dbReference type="ARBA" id="ARBA00022630"/>
    </source>
</evidence>
<dbReference type="GO" id="GO:0046872">
    <property type="term" value="F:metal ion binding"/>
    <property type="evidence" value="ECO:0007669"/>
    <property type="project" value="UniProtKB-KW"/>
</dbReference>